<evidence type="ECO:0000313" key="1">
    <source>
        <dbReference type="EMBL" id="KKK99097.1"/>
    </source>
</evidence>
<protein>
    <submittedName>
        <fullName evidence="1">Uncharacterized protein</fullName>
    </submittedName>
</protein>
<proteinExistence type="predicted"/>
<comment type="caution">
    <text evidence="1">The sequence shown here is derived from an EMBL/GenBank/DDBJ whole genome shotgun (WGS) entry which is preliminary data.</text>
</comment>
<accession>A0A0F8ZYQ0</accession>
<dbReference type="AlphaFoldDB" id="A0A0F8ZYQ0"/>
<dbReference type="EMBL" id="LAZR01045341">
    <property type="protein sequence ID" value="KKK99097.1"/>
    <property type="molecule type" value="Genomic_DNA"/>
</dbReference>
<name>A0A0F8ZYQ0_9ZZZZ</name>
<sequence>MITKTEKTTLILMFVLVTTIGLMGMPQDAYAGFNGEEEEPEVDHGSIVQVHCEVHYYWEMEFIDGFREGYGDCFYFYEDEFVEEQEVFIFGEFTIGFTEEVIPIEGTFHIEDEDGNAIWILEDGSLTLGECETEESQETFIPYCLDTTGTIFEGEGIFNGLTGEVERLANGYITHLDFPEFTEGFANSIIWIFFDQEEVPKKSSTTCTNCQQPSIGVTDRGIRVVDDGLTVNGDSLDAQFYNTPYPLIHSAIGKPIDFVFKIWDDRLDNIKHVQVQLGKNKVGESFNKVASAIWDRNIMTDEVTVTHDPMFTNVIMERLADQPCRVGTVDCTVIHVSLTPTEAIVGDVVFGLNIWDSNGNAVTSFFNDGIQIGTQDDIIVID</sequence>
<reference evidence="1" key="1">
    <citation type="journal article" date="2015" name="Nature">
        <title>Complex archaea that bridge the gap between prokaryotes and eukaryotes.</title>
        <authorList>
            <person name="Spang A."/>
            <person name="Saw J.H."/>
            <person name="Jorgensen S.L."/>
            <person name="Zaremba-Niedzwiedzka K."/>
            <person name="Martijn J."/>
            <person name="Lind A.E."/>
            <person name="van Eijk R."/>
            <person name="Schleper C."/>
            <person name="Guy L."/>
            <person name="Ettema T.J."/>
        </authorList>
    </citation>
    <scope>NUCLEOTIDE SEQUENCE</scope>
</reference>
<feature type="non-terminal residue" evidence="1">
    <location>
        <position position="382"/>
    </location>
</feature>
<organism evidence="1">
    <name type="scientific">marine sediment metagenome</name>
    <dbReference type="NCBI Taxonomy" id="412755"/>
    <lineage>
        <taxon>unclassified sequences</taxon>
        <taxon>metagenomes</taxon>
        <taxon>ecological metagenomes</taxon>
    </lineage>
</organism>
<gene>
    <name evidence="1" type="ORF">LCGC14_2636160</name>
</gene>